<proteinExistence type="predicted"/>
<protein>
    <recommendedName>
        <fullName evidence="1">UvrD-like helicase C-terminal domain-containing protein</fullName>
    </recommendedName>
</protein>
<gene>
    <name evidence="2" type="ORF">SDC9_210625</name>
</gene>
<feature type="domain" description="UvrD-like helicase C-terminal" evidence="1">
    <location>
        <begin position="34"/>
        <end position="77"/>
    </location>
</feature>
<dbReference type="EMBL" id="VSSQ01141527">
    <property type="protein sequence ID" value="MPN62872.1"/>
    <property type="molecule type" value="Genomic_DNA"/>
</dbReference>
<evidence type="ECO:0000313" key="2">
    <source>
        <dbReference type="EMBL" id="MPN62872.1"/>
    </source>
</evidence>
<organism evidence="2">
    <name type="scientific">bioreactor metagenome</name>
    <dbReference type="NCBI Taxonomy" id="1076179"/>
    <lineage>
        <taxon>unclassified sequences</taxon>
        <taxon>metagenomes</taxon>
        <taxon>ecological metagenomes</taxon>
    </lineage>
</organism>
<dbReference type="AlphaFoldDB" id="A0A645JI25"/>
<dbReference type="Pfam" id="PF13538">
    <property type="entry name" value="UvrD_C_2"/>
    <property type="match status" value="1"/>
</dbReference>
<reference evidence="2" key="1">
    <citation type="submission" date="2019-08" db="EMBL/GenBank/DDBJ databases">
        <authorList>
            <person name="Kucharzyk K."/>
            <person name="Murdoch R.W."/>
            <person name="Higgins S."/>
            <person name="Loffler F."/>
        </authorList>
    </citation>
    <scope>NUCLEOTIDE SEQUENCE</scope>
</reference>
<comment type="caution">
    <text evidence="2">The sequence shown here is derived from an EMBL/GenBank/DDBJ whole genome shotgun (WGS) entry which is preliminary data.</text>
</comment>
<dbReference type="InterPro" id="IPR027785">
    <property type="entry name" value="UvrD-like_helicase_C"/>
</dbReference>
<sequence length="94" mass="10220">MLKDAKLGALALRKFLGRYTADGEPVWSEGELLVESVHRFKGQSAMGVVLAEVDFEQLDEAACRRLFVGMTRAQLALEVVVSRGAEAALSRVLA</sequence>
<evidence type="ECO:0000259" key="1">
    <source>
        <dbReference type="Pfam" id="PF13538"/>
    </source>
</evidence>
<accession>A0A645JI25</accession>
<name>A0A645JI25_9ZZZZ</name>